<reference evidence="3 4" key="1">
    <citation type="submission" date="2022-10" db="EMBL/GenBank/DDBJ databases">
        <title>Luteolibacter arcticus strain CCTCC AB 2014275, whole genome shotgun sequencing project.</title>
        <authorList>
            <person name="Zhao G."/>
            <person name="Shen L."/>
        </authorList>
    </citation>
    <scope>NUCLEOTIDE SEQUENCE [LARGE SCALE GENOMIC DNA]</scope>
    <source>
        <strain evidence="3 4">CCTCC AB 2014275</strain>
    </source>
</reference>
<dbReference type="RefSeq" id="WP_264488768.1">
    <property type="nucleotide sequence ID" value="NZ_JAPDDT010000009.1"/>
</dbReference>
<protein>
    <submittedName>
        <fullName evidence="3">Uncharacterized protein</fullName>
    </submittedName>
</protein>
<sequence>MESEEDPEPPVAIEAPLVPEGPKIRPEPRQLPERGHPAPISPKRTTADDGLRPREVTYLSRGSRPRRVFHSLLPASFIAAAGVLVYLLLYFYYPDGPVRRLKDAEAPLVIASRGEQPAARIPSPTLGRGGESKITVEEAPAPPTQGSAVDEISPAVAANNLLDAFLKAKDAATRAEMVEPEASAQELEKTLLKGPLAEVSQVFSDLPRENSLEGFTDYPYRVSFFVAGRPNTDFAVLVRQRGNQPPKVFLPAFLDLVGGRLAAFTRQPNNHDPARFHVILEPVIGCHEDGIPNADRKFTLKLLSSNFGKETARSYCGNHSRFREMVEKPDYPIRWGIRVPATVTIQWNHKEDPTMPYLELIDINSPDWNP</sequence>
<keyword evidence="2" id="KW-0472">Membrane</keyword>
<feature type="compositionally biased region" description="Basic and acidic residues" evidence="1">
    <location>
        <begin position="22"/>
        <end position="36"/>
    </location>
</feature>
<keyword evidence="4" id="KW-1185">Reference proteome</keyword>
<evidence type="ECO:0000313" key="3">
    <source>
        <dbReference type="EMBL" id="MCW1924659.1"/>
    </source>
</evidence>
<evidence type="ECO:0000256" key="2">
    <source>
        <dbReference type="SAM" id="Phobius"/>
    </source>
</evidence>
<keyword evidence="2" id="KW-1133">Transmembrane helix</keyword>
<dbReference type="Proteomes" id="UP001320876">
    <property type="component" value="Unassembled WGS sequence"/>
</dbReference>
<feature type="region of interest" description="Disordered" evidence="1">
    <location>
        <begin position="1"/>
        <end position="54"/>
    </location>
</feature>
<gene>
    <name evidence="3" type="ORF">OKA05_18990</name>
</gene>
<dbReference type="EMBL" id="JAPDDT010000009">
    <property type="protein sequence ID" value="MCW1924659.1"/>
    <property type="molecule type" value="Genomic_DNA"/>
</dbReference>
<keyword evidence="2" id="KW-0812">Transmembrane</keyword>
<evidence type="ECO:0000256" key="1">
    <source>
        <dbReference type="SAM" id="MobiDB-lite"/>
    </source>
</evidence>
<name>A0ABT3GMB0_9BACT</name>
<comment type="caution">
    <text evidence="3">The sequence shown here is derived from an EMBL/GenBank/DDBJ whole genome shotgun (WGS) entry which is preliminary data.</text>
</comment>
<feature type="transmembrane region" description="Helical" evidence="2">
    <location>
        <begin position="71"/>
        <end position="93"/>
    </location>
</feature>
<organism evidence="3 4">
    <name type="scientific">Luteolibacter arcticus</name>
    <dbReference type="NCBI Taxonomy" id="1581411"/>
    <lineage>
        <taxon>Bacteria</taxon>
        <taxon>Pseudomonadati</taxon>
        <taxon>Verrucomicrobiota</taxon>
        <taxon>Verrucomicrobiia</taxon>
        <taxon>Verrucomicrobiales</taxon>
        <taxon>Verrucomicrobiaceae</taxon>
        <taxon>Luteolibacter</taxon>
    </lineage>
</organism>
<proteinExistence type="predicted"/>
<evidence type="ECO:0000313" key="4">
    <source>
        <dbReference type="Proteomes" id="UP001320876"/>
    </source>
</evidence>
<feature type="compositionally biased region" description="Basic and acidic residues" evidence="1">
    <location>
        <begin position="45"/>
        <end position="54"/>
    </location>
</feature>
<accession>A0ABT3GMB0</accession>